<dbReference type="NCBIfam" id="TIGR00275">
    <property type="entry name" value="aminoacetone oxidase family FAD-binding enzyme"/>
    <property type="match status" value="1"/>
</dbReference>
<protein>
    <submittedName>
        <fullName evidence="6">Aminoacetone oxidase family FAD-binding enzyme</fullName>
    </submittedName>
</protein>
<sequence length="430" mass="46774">MDKSRIIVVGGGAAGLTAAIMGARAGAPVLLLEKKDQLGRKLMITGKGRCNVTNAANDVEEIIANLPGNGRFLYGALRAFDHRQTMRFFEEELRLPLKVERGNRVFPESDRAADVVDAMAREMKRLKVDVQTGVSVTAVELDEDGQVAGVRTGQGTKIPGRAVIIATGGSTYPGTGSTGDGYRMAADLGLHVTTLRPSLVPLIAQEDWVKELQGLALKNVRVTLWDPRGKKLGEEFGEMLFTHFGLSGPIVLSLSKKATNYWEKSGKEREPLTIKINLKPALTPEQLDARIQRDFHEYLRKQYKNALGDLLPKSLIPVVIRLSKIDEDKFVHQITRQERHQLLETLTGMTVTVIGHRPMSEAIVTAGGVDIKEIDPKTMASKRVPGLFFAGEVVDVDGYTGGFNLQAAWSMGYVAGRAAAKLVNLPAGGV</sequence>
<dbReference type="Pfam" id="PF22780">
    <property type="entry name" value="HI0933_like_1st"/>
    <property type="match status" value="1"/>
</dbReference>
<organism evidence="6 7">
    <name type="scientific">Heliobacterium mobile</name>
    <name type="common">Heliobacillus mobilis</name>
    <dbReference type="NCBI Taxonomy" id="28064"/>
    <lineage>
        <taxon>Bacteria</taxon>
        <taxon>Bacillati</taxon>
        <taxon>Bacillota</taxon>
        <taxon>Clostridia</taxon>
        <taxon>Eubacteriales</taxon>
        <taxon>Heliobacteriaceae</taxon>
        <taxon>Heliobacterium</taxon>
    </lineage>
</organism>
<dbReference type="InterPro" id="IPR055178">
    <property type="entry name" value="RsdA/BaiN/AoA(So)-like_dom"/>
</dbReference>
<evidence type="ECO:0000256" key="3">
    <source>
        <dbReference type="ARBA" id="ARBA00022827"/>
    </source>
</evidence>
<dbReference type="InterPro" id="IPR004792">
    <property type="entry name" value="BaiN-like"/>
</dbReference>
<dbReference type="InterPro" id="IPR023166">
    <property type="entry name" value="BaiN-like_dom_sf"/>
</dbReference>
<keyword evidence="2" id="KW-0285">Flavoprotein</keyword>
<dbReference type="PANTHER" id="PTHR42887:SF2">
    <property type="entry name" value="OS12G0638800 PROTEIN"/>
    <property type="match status" value="1"/>
</dbReference>
<dbReference type="Gene3D" id="3.50.50.60">
    <property type="entry name" value="FAD/NAD(P)-binding domain"/>
    <property type="match status" value="1"/>
</dbReference>
<feature type="domain" description="RsdA/BaiN/AoA(So)-like insert" evidence="5">
    <location>
        <begin position="196"/>
        <end position="364"/>
    </location>
</feature>
<dbReference type="PRINTS" id="PR00411">
    <property type="entry name" value="PNDRDTASEI"/>
</dbReference>
<dbReference type="InterPro" id="IPR036188">
    <property type="entry name" value="FAD/NAD-bd_sf"/>
</dbReference>
<dbReference type="Pfam" id="PF03486">
    <property type="entry name" value="HI0933_like"/>
    <property type="match status" value="1"/>
</dbReference>
<accession>A0A6I3SBE9</accession>
<proteinExistence type="predicted"/>
<evidence type="ECO:0000313" key="6">
    <source>
        <dbReference type="EMBL" id="MTV47413.1"/>
    </source>
</evidence>
<dbReference type="PRINTS" id="PR00368">
    <property type="entry name" value="FADPNR"/>
</dbReference>
<name>A0A6I3SBE9_HELMO</name>
<keyword evidence="3" id="KW-0274">FAD</keyword>
<evidence type="ECO:0000313" key="7">
    <source>
        <dbReference type="Proteomes" id="UP000430670"/>
    </source>
</evidence>
<comment type="cofactor">
    <cofactor evidence="1">
        <name>FAD</name>
        <dbReference type="ChEBI" id="CHEBI:57692"/>
    </cofactor>
</comment>
<evidence type="ECO:0000259" key="4">
    <source>
        <dbReference type="Pfam" id="PF03486"/>
    </source>
</evidence>
<dbReference type="Gene3D" id="2.40.30.10">
    <property type="entry name" value="Translation factors"/>
    <property type="match status" value="1"/>
</dbReference>
<dbReference type="SUPFAM" id="SSF51905">
    <property type="entry name" value="FAD/NAD(P)-binding domain"/>
    <property type="match status" value="1"/>
</dbReference>
<dbReference type="Gene3D" id="1.10.8.260">
    <property type="entry name" value="HI0933 insert domain-like"/>
    <property type="match status" value="1"/>
</dbReference>
<dbReference type="EMBL" id="WNKU01000001">
    <property type="protein sequence ID" value="MTV47413.1"/>
    <property type="molecule type" value="Genomic_DNA"/>
</dbReference>
<dbReference type="OrthoDB" id="9773233at2"/>
<reference evidence="6 7" key="1">
    <citation type="submission" date="2019-11" db="EMBL/GenBank/DDBJ databases">
        <title>Whole-genome sequence of a the green, strictly anaerobic photosynthetic bacterium Heliobacillus mobilis DSM 6151.</title>
        <authorList>
            <person name="Kyndt J.A."/>
            <person name="Meyer T.E."/>
        </authorList>
    </citation>
    <scope>NUCLEOTIDE SEQUENCE [LARGE SCALE GENOMIC DNA]</scope>
    <source>
        <strain evidence="6 7">DSM 6151</strain>
    </source>
</reference>
<feature type="domain" description="RsdA/BaiN/AoA(So)-like Rossmann fold-like" evidence="4">
    <location>
        <begin position="5"/>
        <end position="417"/>
    </location>
</feature>
<dbReference type="PANTHER" id="PTHR42887">
    <property type="entry name" value="OS12G0638800 PROTEIN"/>
    <property type="match status" value="1"/>
</dbReference>
<evidence type="ECO:0000256" key="1">
    <source>
        <dbReference type="ARBA" id="ARBA00001974"/>
    </source>
</evidence>
<evidence type="ECO:0000256" key="2">
    <source>
        <dbReference type="ARBA" id="ARBA00022630"/>
    </source>
</evidence>
<dbReference type="AlphaFoldDB" id="A0A6I3SBE9"/>
<dbReference type="Proteomes" id="UP000430670">
    <property type="component" value="Unassembled WGS sequence"/>
</dbReference>
<gene>
    <name evidence="6" type="ORF">GJ688_00285</name>
</gene>
<dbReference type="SUPFAM" id="SSF160996">
    <property type="entry name" value="HI0933 insert domain-like"/>
    <property type="match status" value="1"/>
</dbReference>
<dbReference type="InterPro" id="IPR057661">
    <property type="entry name" value="RsdA/BaiN/AoA(So)_Rossmann"/>
</dbReference>
<keyword evidence="7" id="KW-1185">Reference proteome</keyword>
<comment type="caution">
    <text evidence="6">The sequence shown here is derived from an EMBL/GenBank/DDBJ whole genome shotgun (WGS) entry which is preliminary data.</text>
</comment>
<evidence type="ECO:0000259" key="5">
    <source>
        <dbReference type="Pfam" id="PF22780"/>
    </source>
</evidence>